<dbReference type="PROSITE" id="PS51273">
    <property type="entry name" value="GATASE_TYPE_1"/>
    <property type="match status" value="1"/>
</dbReference>
<evidence type="ECO:0000259" key="1">
    <source>
        <dbReference type="Pfam" id="PF00117"/>
    </source>
</evidence>
<gene>
    <name evidence="2" type="ORF">KM92DES2_10508</name>
</gene>
<feature type="domain" description="Glutamine amidotransferase" evidence="1">
    <location>
        <begin position="38"/>
        <end position="179"/>
    </location>
</feature>
<dbReference type="GO" id="GO:0005829">
    <property type="term" value="C:cytosol"/>
    <property type="evidence" value="ECO:0007669"/>
    <property type="project" value="TreeGrafter"/>
</dbReference>
<dbReference type="EMBL" id="FLUP01000001">
    <property type="protein sequence ID" value="SBV94274.1"/>
    <property type="molecule type" value="Genomic_DNA"/>
</dbReference>
<dbReference type="NCBIfam" id="NF005458">
    <property type="entry name" value="PRK07053.1"/>
    <property type="match status" value="1"/>
</dbReference>
<dbReference type="InterPro" id="IPR029062">
    <property type="entry name" value="Class_I_gatase-like"/>
</dbReference>
<dbReference type="InterPro" id="IPR044992">
    <property type="entry name" value="ChyE-like"/>
</dbReference>
<dbReference type="Pfam" id="PF00117">
    <property type="entry name" value="GATase"/>
    <property type="match status" value="1"/>
</dbReference>
<dbReference type="RefSeq" id="WP_215647041.1">
    <property type="nucleotide sequence ID" value="NZ_LT598928.1"/>
</dbReference>
<sequence>MKRCVAIQHVAFENLGVFVQPLEEAGFAISYVQAGVVPLEPELWKDADLAVVLGGPIGVYQEDLYPFLADEKVLIASRLASGRPLLGICLGAQLMASALDADVYPGTAKEIGWGQVELTPAGLSGPLAELAGAPVLHWHGDTFDLPRGSDLLASTAITPHQAFRPGPGQLGLQFHAEMDAALMETWLVGHCCELGVNGFDPRAIREDAQRLGAQARAAGLAFMRRWLMEEVG</sequence>
<dbReference type="CDD" id="cd01741">
    <property type="entry name" value="GATase1_1"/>
    <property type="match status" value="1"/>
</dbReference>
<accession>A0A212J4F2</accession>
<dbReference type="SUPFAM" id="SSF52317">
    <property type="entry name" value="Class I glutamine amidotransferase-like"/>
    <property type="match status" value="1"/>
</dbReference>
<dbReference type="PANTHER" id="PTHR42695">
    <property type="entry name" value="GLUTAMINE AMIDOTRANSFERASE YLR126C-RELATED"/>
    <property type="match status" value="1"/>
</dbReference>
<dbReference type="InterPro" id="IPR017926">
    <property type="entry name" value="GATASE"/>
</dbReference>
<evidence type="ECO:0000313" key="2">
    <source>
        <dbReference type="EMBL" id="SBV94274.1"/>
    </source>
</evidence>
<reference evidence="2" key="1">
    <citation type="submission" date="2016-04" db="EMBL/GenBank/DDBJ databases">
        <authorList>
            <person name="Evans L.H."/>
            <person name="Alamgir A."/>
            <person name="Owens N."/>
            <person name="Weber N.D."/>
            <person name="Virtaneva K."/>
            <person name="Barbian K."/>
            <person name="Babar A."/>
            <person name="Rosenke K."/>
        </authorList>
    </citation>
    <scope>NUCLEOTIDE SEQUENCE</scope>
    <source>
        <strain evidence="2">92-2</strain>
    </source>
</reference>
<protein>
    <submittedName>
        <fullName evidence="2">GMP synthase (Glutamine-hydrolysing)</fullName>
    </submittedName>
</protein>
<dbReference type="PANTHER" id="PTHR42695:SF5">
    <property type="entry name" value="GLUTAMINE AMIDOTRANSFERASE YLR126C-RELATED"/>
    <property type="match status" value="1"/>
</dbReference>
<organism evidence="2">
    <name type="scientific">uncultured Desulfovibrio sp</name>
    <dbReference type="NCBI Taxonomy" id="167968"/>
    <lineage>
        <taxon>Bacteria</taxon>
        <taxon>Pseudomonadati</taxon>
        <taxon>Thermodesulfobacteriota</taxon>
        <taxon>Desulfovibrionia</taxon>
        <taxon>Desulfovibrionales</taxon>
        <taxon>Desulfovibrionaceae</taxon>
        <taxon>Desulfovibrio</taxon>
        <taxon>environmental samples</taxon>
    </lineage>
</organism>
<name>A0A212J4F2_9BACT</name>
<dbReference type="Gene3D" id="3.40.50.880">
    <property type="match status" value="1"/>
</dbReference>
<dbReference type="AlphaFoldDB" id="A0A212J4F2"/>
<proteinExistence type="predicted"/>